<dbReference type="GO" id="GO:0046961">
    <property type="term" value="F:proton-transporting ATPase activity, rotational mechanism"/>
    <property type="evidence" value="ECO:0007669"/>
    <property type="project" value="InterPro"/>
</dbReference>
<organism evidence="1 2">
    <name type="scientific">Ladona fulva</name>
    <name type="common">Scarce chaser dragonfly</name>
    <name type="synonym">Libellula fulva</name>
    <dbReference type="NCBI Taxonomy" id="123851"/>
    <lineage>
        <taxon>Eukaryota</taxon>
        <taxon>Metazoa</taxon>
        <taxon>Ecdysozoa</taxon>
        <taxon>Arthropoda</taxon>
        <taxon>Hexapoda</taxon>
        <taxon>Insecta</taxon>
        <taxon>Pterygota</taxon>
        <taxon>Palaeoptera</taxon>
        <taxon>Odonata</taxon>
        <taxon>Epiprocta</taxon>
        <taxon>Anisoptera</taxon>
        <taxon>Libelluloidea</taxon>
        <taxon>Libellulidae</taxon>
        <taxon>Ladona</taxon>
    </lineage>
</organism>
<dbReference type="GO" id="GO:0000221">
    <property type="term" value="C:vacuolar proton-transporting V-type ATPase, V1 domain"/>
    <property type="evidence" value="ECO:0007669"/>
    <property type="project" value="InterPro"/>
</dbReference>
<name>A0A8K0PB44_LADFU</name>
<evidence type="ECO:0000313" key="2">
    <source>
        <dbReference type="Proteomes" id="UP000792457"/>
    </source>
</evidence>
<dbReference type="Gene3D" id="1.25.10.10">
    <property type="entry name" value="Leucine-rich Repeat Variant"/>
    <property type="match status" value="1"/>
</dbReference>
<protein>
    <submittedName>
        <fullName evidence="1">Uncharacterized protein</fullName>
    </submittedName>
</protein>
<dbReference type="GO" id="GO:0005765">
    <property type="term" value="C:lysosomal membrane"/>
    <property type="evidence" value="ECO:0007669"/>
    <property type="project" value="TreeGrafter"/>
</dbReference>
<dbReference type="SUPFAM" id="SSF48371">
    <property type="entry name" value="ARM repeat"/>
    <property type="match status" value="1"/>
</dbReference>
<keyword evidence="2" id="KW-1185">Reference proteome</keyword>
<dbReference type="InterPro" id="IPR011989">
    <property type="entry name" value="ARM-like"/>
</dbReference>
<dbReference type="InterPro" id="IPR016024">
    <property type="entry name" value="ARM-type_fold"/>
</dbReference>
<gene>
    <name evidence="1" type="ORF">J437_LFUL011203</name>
</gene>
<dbReference type="InterPro" id="IPR004908">
    <property type="entry name" value="ATPase_V1-cplx_hsu"/>
</dbReference>
<dbReference type="OrthoDB" id="10263554at2759"/>
<reference evidence="1" key="1">
    <citation type="submission" date="2013-04" db="EMBL/GenBank/DDBJ databases">
        <authorList>
            <person name="Qu J."/>
            <person name="Murali S.C."/>
            <person name="Bandaranaike D."/>
            <person name="Bellair M."/>
            <person name="Blankenburg K."/>
            <person name="Chao H."/>
            <person name="Dinh H."/>
            <person name="Doddapaneni H."/>
            <person name="Downs B."/>
            <person name="Dugan-Rocha S."/>
            <person name="Elkadiri S."/>
            <person name="Gnanaolivu R.D."/>
            <person name="Hernandez B."/>
            <person name="Javaid M."/>
            <person name="Jayaseelan J.C."/>
            <person name="Lee S."/>
            <person name="Li M."/>
            <person name="Ming W."/>
            <person name="Munidasa M."/>
            <person name="Muniz J."/>
            <person name="Nguyen L."/>
            <person name="Ongeri F."/>
            <person name="Osuji N."/>
            <person name="Pu L.-L."/>
            <person name="Puazo M."/>
            <person name="Qu C."/>
            <person name="Quiroz J."/>
            <person name="Raj R."/>
            <person name="Weissenberger G."/>
            <person name="Xin Y."/>
            <person name="Zou X."/>
            <person name="Han Y."/>
            <person name="Richards S."/>
            <person name="Worley K."/>
            <person name="Muzny D."/>
            <person name="Gibbs R."/>
        </authorList>
    </citation>
    <scope>NUCLEOTIDE SEQUENCE</scope>
    <source>
        <strain evidence="1">Sampled in the wild</strain>
    </source>
</reference>
<dbReference type="AlphaFoldDB" id="A0A8K0PB44"/>
<dbReference type="EMBL" id="KZ309128">
    <property type="protein sequence ID" value="KAG8237154.1"/>
    <property type="molecule type" value="Genomic_DNA"/>
</dbReference>
<accession>A0A8K0PB44</accession>
<dbReference type="PANTHER" id="PTHR10698:SF0">
    <property type="entry name" value="V-TYPE PROTON ATPASE SUBUNIT H"/>
    <property type="match status" value="1"/>
</dbReference>
<proteinExistence type="predicted"/>
<dbReference type="Pfam" id="PF03224">
    <property type="entry name" value="V-ATPase_H_N"/>
    <property type="match status" value="1"/>
</dbReference>
<comment type="caution">
    <text evidence="1">The sequence shown here is derived from an EMBL/GenBank/DDBJ whole genome shotgun (WGS) entry which is preliminary data.</text>
</comment>
<reference evidence="1" key="2">
    <citation type="submission" date="2017-10" db="EMBL/GenBank/DDBJ databases">
        <title>Ladona fulva Genome sequencing and assembly.</title>
        <authorList>
            <person name="Murali S."/>
            <person name="Richards S."/>
            <person name="Bandaranaike D."/>
            <person name="Bellair M."/>
            <person name="Blankenburg K."/>
            <person name="Chao H."/>
            <person name="Dinh H."/>
            <person name="Doddapaneni H."/>
            <person name="Dugan-Rocha S."/>
            <person name="Elkadiri S."/>
            <person name="Gnanaolivu R."/>
            <person name="Hernandez B."/>
            <person name="Skinner E."/>
            <person name="Javaid M."/>
            <person name="Lee S."/>
            <person name="Li M."/>
            <person name="Ming W."/>
            <person name="Munidasa M."/>
            <person name="Muniz J."/>
            <person name="Nguyen L."/>
            <person name="Hughes D."/>
            <person name="Osuji N."/>
            <person name="Pu L.-L."/>
            <person name="Puazo M."/>
            <person name="Qu C."/>
            <person name="Quiroz J."/>
            <person name="Raj R."/>
            <person name="Weissenberger G."/>
            <person name="Xin Y."/>
            <person name="Zou X."/>
            <person name="Han Y."/>
            <person name="Worley K."/>
            <person name="Muzny D."/>
            <person name="Gibbs R."/>
        </authorList>
    </citation>
    <scope>NUCLEOTIDE SEQUENCE</scope>
    <source>
        <strain evidence="1">Sampled in the wild</strain>
    </source>
</reference>
<evidence type="ECO:0000313" key="1">
    <source>
        <dbReference type="EMBL" id="KAG8237154.1"/>
    </source>
</evidence>
<sequence length="305" mass="35734">MLLFTPDMLAATSVLQQKASEIRAQRVNWQSYLQFSILCWPLVLLRCFIRPPIFGNFDFSWFLSQMISHEDYNFVIKFDGTDAVTRERVLREDRGQCARTFLNLLGHVSKDQTIQYILIMIDDMLQEDSSRVEIFREHAARKHESVWGPFLNLLNRPDGFITNMTSRIIAKIACWGSEPMDRSDLHFYLTWLKDQLKQNVSLTFSLFSCSFKGTVGINSSKCVYVRYVCEKKDVCVSISRSFIDLLPCLAWKAWWKVWDIIWLSLMQRFSRPETKNETMENFTIFGSFIIRSPRNSHVRGHHVGT</sequence>
<dbReference type="PANTHER" id="PTHR10698">
    <property type="entry name" value="V-TYPE PROTON ATPASE SUBUNIT H"/>
    <property type="match status" value="1"/>
</dbReference>
<dbReference type="Proteomes" id="UP000792457">
    <property type="component" value="Unassembled WGS sequence"/>
</dbReference>